<feature type="transmembrane region" description="Helical" evidence="1">
    <location>
        <begin position="216"/>
        <end position="237"/>
    </location>
</feature>
<feature type="transmembrane region" description="Helical" evidence="1">
    <location>
        <begin position="114"/>
        <end position="133"/>
    </location>
</feature>
<proteinExistence type="predicted"/>
<dbReference type="Proteomes" id="UP000800036">
    <property type="component" value="Unassembled WGS sequence"/>
</dbReference>
<keyword evidence="3" id="KW-1185">Reference proteome</keyword>
<dbReference type="PANTHER" id="PTHR12242">
    <property type="entry name" value="OS02G0130600 PROTEIN-RELATED"/>
    <property type="match status" value="1"/>
</dbReference>
<sequence>MAIWRPSPAARDGGFDPTYRFATSWVFTPAVLFFARALLSLYAFATIFYIFGWNGTHGRGVDTGRSFSYFTQLTYWGLAFYYAFAALHTGSYWLTGRPLLNRWWGPLRWAHSAFYSTIVIYPFIVTAVFWALLAPEGGFPSTKELWSNISQHALNSAYALFEIIFPRTEPLPFIHIIPVVIILALYLALAYVTHALQGWYTYDFLDLGEHSSGVVAGYIIGILVASIIVFLIARYLIMLRLWLTEKKLGMTGKFSDRDQPGARDEEMNKHVQMHNIGTK</sequence>
<keyword evidence="1" id="KW-0472">Membrane</keyword>
<evidence type="ECO:0000313" key="2">
    <source>
        <dbReference type="EMBL" id="KAF1966198.1"/>
    </source>
</evidence>
<feature type="transmembrane region" description="Helical" evidence="1">
    <location>
        <begin position="73"/>
        <end position="94"/>
    </location>
</feature>
<feature type="transmembrane region" description="Helical" evidence="1">
    <location>
        <begin position="173"/>
        <end position="196"/>
    </location>
</feature>
<reference evidence="2" key="1">
    <citation type="journal article" date="2020" name="Stud. Mycol.">
        <title>101 Dothideomycetes genomes: a test case for predicting lifestyles and emergence of pathogens.</title>
        <authorList>
            <person name="Haridas S."/>
            <person name="Albert R."/>
            <person name="Binder M."/>
            <person name="Bloem J."/>
            <person name="Labutti K."/>
            <person name="Salamov A."/>
            <person name="Andreopoulos B."/>
            <person name="Baker S."/>
            <person name="Barry K."/>
            <person name="Bills G."/>
            <person name="Bluhm B."/>
            <person name="Cannon C."/>
            <person name="Castanera R."/>
            <person name="Culley D."/>
            <person name="Daum C."/>
            <person name="Ezra D."/>
            <person name="Gonzalez J."/>
            <person name="Henrissat B."/>
            <person name="Kuo A."/>
            <person name="Liang C."/>
            <person name="Lipzen A."/>
            <person name="Lutzoni F."/>
            <person name="Magnuson J."/>
            <person name="Mondo S."/>
            <person name="Nolan M."/>
            <person name="Ohm R."/>
            <person name="Pangilinan J."/>
            <person name="Park H.-J."/>
            <person name="Ramirez L."/>
            <person name="Alfaro M."/>
            <person name="Sun H."/>
            <person name="Tritt A."/>
            <person name="Yoshinaga Y."/>
            <person name="Zwiers L.-H."/>
            <person name="Turgeon B."/>
            <person name="Goodwin S."/>
            <person name="Spatafora J."/>
            <person name="Crous P."/>
            <person name="Grigoriev I."/>
        </authorList>
    </citation>
    <scope>NUCLEOTIDE SEQUENCE</scope>
    <source>
        <strain evidence="2">CBS 107.79</strain>
    </source>
</reference>
<dbReference type="EMBL" id="ML976750">
    <property type="protein sequence ID" value="KAF1966198.1"/>
    <property type="molecule type" value="Genomic_DNA"/>
</dbReference>
<organism evidence="2 3">
    <name type="scientific">Bimuria novae-zelandiae CBS 107.79</name>
    <dbReference type="NCBI Taxonomy" id="1447943"/>
    <lineage>
        <taxon>Eukaryota</taxon>
        <taxon>Fungi</taxon>
        <taxon>Dikarya</taxon>
        <taxon>Ascomycota</taxon>
        <taxon>Pezizomycotina</taxon>
        <taxon>Dothideomycetes</taxon>
        <taxon>Pleosporomycetidae</taxon>
        <taxon>Pleosporales</taxon>
        <taxon>Massarineae</taxon>
        <taxon>Didymosphaeriaceae</taxon>
        <taxon>Bimuria</taxon>
    </lineage>
</organism>
<gene>
    <name evidence="2" type="ORF">BU23DRAFT_332563</name>
</gene>
<evidence type="ECO:0008006" key="4">
    <source>
        <dbReference type="Google" id="ProtNLM"/>
    </source>
</evidence>
<dbReference type="PANTHER" id="PTHR12242:SF1">
    <property type="entry name" value="MYND-TYPE DOMAIN-CONTAINING PROTEIN"/>
    <property type="match status" value="1"/>
</dbReference>
<feature type="transmembrane region" description="Helical" evidence="1">
    <location>
        <begin position="25"/>
        <end position="52"/>
    </location>
</feature>
<evidence type="ECO:0000313" key="3">
    <source>
        <dbReference type="Proteomes" id="UP000800036"/>
    </source>
</evidence>
<dbReference type="OrthoDB" id="419711at2759"/>
<name>A0A6A5UNB2_9PLEO</name>
<dbReference type="GO" id="GO:0016020">
    <property type="term" value="C:membrane"/>
    <property type="evidence" value="ECO:0007669"/>
    <property type="project" value="TreeGrafter"/>
</dbReference>
<keyword evidence="1" id="KW-0812">Transmembrane</keyword>
<dbReference type="AlphaFoldDB" id="A0A6A5UNB2"/>
<keyword evidence="1" id="KW-1133">Transmembrane helix</keyword>
<protein>
    <recommendedName>
        <fullName evidence="4">FAR-17a/AIG1-like protein</fullName>
    </recommendedName>
</protein>
<accession>A0A6A5UNB2</accession>
<evidence type="ECO:0000256" key="1">
    <source>
        <dbReference type="SAM" id="Phobius"/>
    </source>
</evidence>